<evidence type="ECO:0000256" key="1">
    <source>
        <dbReference type="ARBA" id="ARBA00003195"/>
    </source>
</evidence>
<feature type="disulfide bond" evidence="14">
    <location>
        <begin position="14"/>
        <end position="47"/>
    </location>
</feature>
<comment type="subunit">
    <text evidence="6">Mammalian complex I is composed of 45 different subunits. This is a component of the iron-sulfur (IP) fragment of the enzyme.</text>
</comment>
<evidence type="ECO:0000256" key="6">
    <source>
        <dbReference type="ARBA" id="ARBA00011261"/>
    </source>
</evidence>
<dbReference type="Proteomes" id="UP000693970">
    <property type="component" value="Unassembled WGS sequence"/>
</dbReference>
<feature type="disulfide bond" evidence="14">
    <location>
        <begin position="24"/>
        <end position="37"/>
    </location>
</feature>
<keyword evidence="13 14" id="KW-1015">Disulfide bond</keyword>
<evidence type="ECO:0000256" key="15">
    <source>
        <dbReference type="RuleBase" id="RU364104"/>
    </source>
</evidence>
<evidence type="ECO:0000256" key="14">
    <source>
        <dbReference type="PIRSR" id="PIRSR619342-50"/>
    </source>
</evidence>
<keyword evidence="8" id="KW-0679">Respiratory chain</keyword>
<evidence type="ECO:0000313" key="16">
    <source>
        <dbReference type="EMBL" id="KAG7360248.1"/>
    </source>
</evidence>
<dbReference type="PANTHER" id="PTHR15224">
    <property type="entry name" value="NADH DEHYDROGENASE [UBIQUINONE] IRON-SULFUR PROTEIN 5"/>
    <property type="match status" value="1"/>
</dbReference>
<reference evidence="16" key="1">
    <citation type="journal article" date="2021" name="Sci. Rep.">
        <title>Diploid genomic architecture of Nitzschia inconspicua, an elite biomass production diatom.</title>
        <authorList>
            <person name="Oliver A."/>
            <person name="Podell S."/>
            <person name="Pinowska A."/>
            <person name="Traller J.C."/>
            <person name="Smith S.R."/>
            <person name="McClure R."/>
            <person name="Beliaev A."/>
            <person name="Bohutskyi P."/>
            <person name="Hill E.A."/>
            <person name="Rabines A."/>
            <person name="Zheng H."/>
            <person name="Allen L.Z."/>
            <person name="Kuo A."/>
            <person name="Grigoriev I.V."/>
            <person name="Allen A.E."/>
            <person name="Hazlebeck D."/>
            <person name="Allen E.E."/>
        </authorList>
    </citation>
    <scope>NUCLEOTIDE SEQUENCE</scope>
    <source>
        <strain evidence="16">Hildebrandi</strain>
    </source>
</reference>
<evidence type="ECO:0000256" key="3">
    <source>
        <dbReference type="ARBA" id="ARBA00004637"/>
    </source>
</evidence>
<evidence type="ECO:0000256" key="13">
    <source>
        <dbReference type="ARBA" id="ARBA00023157"/>
    </source>
</evidence>
<sequence>MSSGVGVKGTLGRCYPFYADLKKCVQKKTLESPTAMCWAENEDYFECMHGFKEKARILQVAAERKRREKLGEKFDIS</sequence>
<gene>
    <name evidence="16" type="ORF">IV203_035347</name>
</gene>
<comment type="similarity">
    <text evidence="5">Belongs to the complex I NDUFS5 subunit family.</text>
</comment>
<dbReference type="GO" id="GO:0005743">
    <property type="term" value="C:mitochondrial inner membrane"/>
    <property type="evidence" value="ECO:0007669"/>
    <property type="project" value="UniProtKB-SubCell"/>
</dbReference>
<evidence type="ECO:0000256" key="8">
    <source>
        <dbReference type="ARBA" id="ARBA00022660"/>
    </source>
</evidence>
<evidence type="ECO:0000256" key="11">
    <source>
        <dbReference type="ARBA" id="ARBA00023128"/>
    </source>
</evidence>
<keyword evidence="11 15" id="KW-0496">Mitochondrion</keyword>
<proteinExistence type="inferred from homology"/>
<organism evidence="16 17">
    <name type="scientific">Nitzschia inconspicua</name>
    <dbReference type="NCBI Taxonomy" id="303405"/>
    <lineage>
        <taxon>Eukaryota</taxon>
        <taxon>Sar</taxon>
        <taxon>Stramenopiles</taxon>
        <taxon>Ochrophyta</taxon>
        <taxon>Bacillariophyta</taxon>
        <taxon>Bacillariophyceae</taxon>
        <taxon>Bacillariophycidae</taxon>
        <taxon>Bacillariales</taxon>
        <taxon>Bacillariaceae</taxon>
        <taxon>Nitzschia</taxon>
    </lineage>
</organism>
<comment type="subcellular location">
    <subcellularLocation>
        <location evidence="3">Mitochondrion inner membrane</location>
        <topology evidence="3">Peripheral membrane protein</topology>
    </subcellularLocation>
    <subcellularLocation>
        <location evidence="2">Mitochondrion intermembrane space</location>
    </subcellularLocation>
</comment>
<evidence type="ECO:0000256" key="5">
    <source>
        <dbReference type="ARBA" id="ARBA00007372"/>
    </source>
</evidence>
<dbReference type="EMBL" id="JAGRRH010000013">
    <property type="protein sequence ID" value="KAG7360248.1"/>
    <property type="molecule type" value="Genomic_DNA"/>
</dbReference>
<evidence type="ECO:0000256" key="2">
    <source>
        <dbReference type="ARBA" id="ARBA00004569"/>
    </source>
</evidence>
<evidence type="ECO:0000256" key="4">
    <source>
        <dbReference type="ARBA" id="ARBA00007347"/>
    </source>
</evidence>
<evidence type="ECO:0000256" key="10">
    <source>
        <dbReference type="ARBA" id="ARBA00022982"/>
    </source>
</evidence>
<dbReference type="GO" id="GO:0032981">
    <property type="term" value="P:mitochondrial respiratory chain complex I assembly"/>
    <property type="evidence" value="ECO:0007669"/>
    <property type="project" value="TreeGrafter"/>
</dbReference>
<keyword evidence="7" id="KW-0813">Transport</keyword>
<dbReference type="GO" id="GO:0005758">
    <property type="term" value="C:mitochondrial intermembrane space"/>
    <property type="evidence" value="ECO:0007669"/>
    <property type="project" value="UniProtKB-SubCell"/>
</dbReference>
<dbReference type="Pfam" id="PF08583">
    <property type="entry name" value="Cmc1"/>
    <property type="match status" value="1"/>
</dbReference>
<dbReference type="CDD" id="cd24141">
    <property type="entry name" value="NDUFS5-like"/>
    <property type="match status" value="1"/>
</dbReference>
<comment type="similarity">
    <text evidence="4 15">Belongs to the CMC family.</text>
</comment>
<keyword evidence="10" id="KW-0249">Electron transport</keyword>
<dbReference type="OrthoDB" id="9992197at2759"/>
<keyword evidence="17" id="KW-1185">Reference proteome</keyword>
<dbReference type="PANTHER" id="PTHR15224:SF1">
    <property type="entry name" value="NADH DEHYDROGENASE [UBIQUINONE] IRON-SULFUR PROTEIN 5"/>
    <property type="match status" value="1"/>
</dbReference>
<reference evidence="16" key="2">
    <citation type="submission" date="2021-04" db="EMBL/GenBank/DDBJ databases">
        <authorList>
            <person name="Podell S."/>
        </authorList>
    </citation>
    <scope>NUCLEOTIDE SEQUENCE</scope>
    <source>
        <strain evidence="16">Hildebrandi</strain>
    </source>
</reference>
<keyword evidence="9" id="KW-0999">Mitochondrion inner membrane</keyword>
<evidence type="ECO:0000256" key="12">
    <source>
        <dbReference type="ARBA" id="ARBA00023136"/>
    </source>
</evidence>
<keyword evidence="12" id="KW-0472">Membrane</keyword>
<dbReference type="AlphaFoldDB" id="A0A9K3LDV9"/>
<protein>
    <recommendedName>
        <fullName evidence="15">COX assembly mitochondrial protein</fullName>
    </recommendedName>
</protein>
<evidence type="ECO:0000313" key="17">
    <source>
        <dbReference type="Proteomes" id="UP000693970"/>
    </source>
</evidence>
<evidence type="ECO:0000256" key="7">
    <source>
        <dbReference type="ARBA" id="ARBA00022448"/>
    </source>
</evidence>
<comment type="caution">
    <text evidence="16">The sequence shown here is derived from an EMBL/GenBank/DDBJ whole genome shotgun (WGS) entry which is preliminary data.</text>
</comment>
<name>A0A9K3LDV9_9STRA</name>
<accession>A0A9K3LDV9</accession>
<dbReference type="InterPro" id="IPR013892">
    <property type="entry name" value="Cyt_c_biogenesis_Cmc1-like"/>
</dbReference>
<evidence type="ECO:0000256" key="9">
    <source>
        <dbReference type="ARBA" id="ARBA00022792"/>
    </source>
</evidence>
<dbReference type="InterPro" id="IPR019342">
    <property type="entry name" value="NADH_UbQ_OxRdtase_FeS-su5"/>
</dbReference>
<comment type="function">
    <text evidence="1">Accessory subunit of the mitochondrial membrane respiratory chain NADH dehydrogenase (Complex I), that is believed not to be involved in catalysis. Complex I functions in the transfer of electrons from NADH to the respiratory chain. The immediate electron acceptor for the enzyme is believed to be ubiquinone.</text>
</comment>